<evidence type="ECO:0000256" key="5">
    <source>
        <dbReference type="ARBA" id="ARBA00023136"/>
    </source>
</evidence>
<comment type="subcellular location">
    <subcellularLocation>
        <location evidence="1">Membrane</location>
        <topology evidence="1">Multi-pass membrane protein</topology>
    </subcellularLocation>
</comment>
<dbReference type="Gene3D" id="1.20.1250.20">
    <property type="entry name" value="MFS general substrate transporter like domains"/>
    <property type="match status" value="1"/>
</dbReference>
<protein>
    <submittedName>
        <fullName evidence="8">Uncharacterized transporter C460.05</fullName>
    </submittedName>
</protein>
<dbReference type="PANTHER" id="PTHR43791:SF26">
    <property type="entry name" value="ALLANTOATE TRANSPORTER, PUTATIVE (AFU_ORTHOLOGUE AFUA_5G09470)-RELATED"/>
    <property type="match status" value="1"/>
</dbReference>
<accession>A0ABQ1B4M1</accession>
<feature type="transmembrane region" description="Helical" evidence="6">
    <location>
        <begin position="82"/>
        <end position="99"/>
    </location>
</feature>
<proteinExistence type="predicted"/>
<dbReference type="InterPro" id="IPR020846">
    <property type="entry name" value="MFS_dom"/>
</dbReference>
<dbReference type="InterPro" id="IPR011701">
    <property type="entry name" value="MFS"/>
</dbReference>
<feature type="transmembrane region" description="Helical" evidence="6">
    <location>
        <begin position="152"/>
        <end position="175"/>
    </location>
</feature>
<evidence type="ECO:0000256" key="3">
    <source>
        <dbReference type="ARBA" id="ARBA00022692"/>
    </source>
</evidence>
<feature type="transmembrane region" description="Helical" evidence="6">
    <location>
        <begin position="491"/>
        <end position="512"/>
    </location>
</feature>
<evidence type="ECO:0000259" key="7">
    <source>
        <dbReference type="PROSITE" id="PS50850"/>
    </source>
</evidence>
<evidence type="ECO:0000256" key="2">
    <source>
        <dbReference type="ARBA" id="ARBA00022448"/>
    </source>
</evidence>
<keyword evidence="2" id="KW-0813">Transport</keyword>
<dbReference type="PROSITE" id="PS50850">
    <property type="entry name" value="MFS"/>
    <property type="match status" value="1"/>
</dbReference>
<feature type="transmembrane region" description="Helical" evidence="6">
    <location>
        <begin position="378"/>
        <end position="398"/>
    </location>
</feature>
<feature type="transmembrane region" description="Helical" evidence="6">
    <location>
        <begin position="418"/>
        <end position="437"/>
    </location>
</feature>
<sequence>MSTIEKTMAPDVQVTPNMMSDKAPDFDGAAQPQTSHAEVVEKSLNSAGRTYEHDRAMALFDSTDDLQEEFDIREIRRLRRKIDMLIMPCLLTCFAFFYIDKTTLSYAAIFGLIDDLDLRHTEYNWLSSFFYVGFIAWAIPTNFLLQRLPLARYLGVSIFLWGALLMIQAVCHNFATLAVLRALGGALEGCADPAFLLITSMWYTREEQPIRIGIWHSGYGVGVALGGLLGYAIGHIKGALPSWKYEFLVIGALCASWGIVIFIFLPNSPVDAHAFTKRERQMIVERMRNDQTGIENKHLKWYQVKEALLDYKLYILFGQGVLYNIPNGGFSNFGTIIIRGFGFSTLGTTLLQIPYGVSICLAQLSCVFLNSKFQNRRVFFVILYLIPTLAAGFGMRYVPLDQKVGRLICYYLTAFYPGAWVLVLSMIIANVSGKLDLVPLLFSRTQRTLTQPGHSKKIVMNIGFFLGYSSGNLAGPFFYRSQDEPTYPLGMWSMIVCSLVGIILTALLGFLLQRENKRRDRIQSQAEGGLEGRDLAATAFLDMTDKENLK</sequence>
<dbReference type="SUPFAM" id="SSF103473">
    <property type="entry name" value="MFS general substrate transporter"/>
    <property type="match status" value="1"/>
</dbReference>
<feature type="transmembrane region" description="Helical" evidence="6">
    <location>
        <begin position="212"/>
        <end position="233"/>
    </location>
</feature>
<evidence type="ECO:0000313" key="8">
    <source>
        <dbReference type="EMBL" id="GFF92260.1"/>
    </source>
</evidence>
<dbReference type="PANTHER" id="PTHR43791">
    <property type="entry name" value="PERMEASE-RELATED"/>
    <property type="match status" value="1"/>
</dbReference>
<reference evidence="8 9" key="1">
    <citation type="submission" date="2020-01" db="EMBL/GenBank/DDBJ databases">
        <title>Draft genome sequence of Aspergillus lentulus IFM 60648.</title>
        <authorList>
            <person name="Takahashi H."/>
            <person name="Yaguchi T."/>
        </authorList>
    </citation>
    <scope>NUCLEOTIDE SEQUENCE [LARGE SCALE GENOMIC DNA]</scope>
    <source>
        <strain evidence="8 9">IFM 60648</strain>
    </source>
</reference>
<organism evidence="8 9">
    <name type="scientific">Aspergillus lentulus</name>
    <dbReference type="NCBI Taxonomy" id="293939"/>
    <lineage>
        <taxon>Eukaryota</taxon>
        <taxon>Fungi</taxon>
        <taxon>Dikarya</taxon>
        <taxon>Ascomycota</taxon>
        <taxon>Pezizomycotina</taxon>
        <taxon>Eurotiomycetes</taxon>
        <taxon>Eurotiomycetidae</taxon>
        <taxon>Eurotiales</taxon>
        <taxon>Aspergillaceae</taxon>
        <taxon>Aspergillus</taxon>
        <taxon>Aspergillus subgen. Fumigati</taxon>
    </lineage>
</organism>
<keyword evidence="5 6" id="KW-0472">Membrane</keyword>
<dbReference type="EMBL" id="BLKI01000096">
    <property type="protein sequence ID" value="GFF92260.1"/>
    <property type="molecule type" value="Genomic_DNA"/>
</dbReference>
<name>A0ABQ1B4M1_ASPLE</name>
<evidence type="ECO:0000313" key="9">
    <source>
        <dbReference type="Proteomes" id="UP000465220"/>
    </source>
</evidence>
<keyword evidence="4 6" id="KW-1133">Transmembrane helix</keyword>
<dbReference type="InterPro" id="IPR036259">
    <property type="entry name" value="MFS_trans_sf"/>
</dbReference>
<feature type="transmembrane region" description="Helical" evidence="6">
    <location>
        <begin position="353"/>
        <end position="371"/>
    </location>
</feature>
<comment type="caution">
    <text evidence="8">The sequence shown here is derived from an EMBL/GenBank/DDBJ whole genome shotgun (WGS) entry which is preliminary data.</text>
</comment>
<keyword evidence="9" id="KW-1185">Reference proteome</keyword>
<evidence type="ECO:0000256" key="1">
    <source>
        <dbReference type="ARBA" id="ARBA00004141"/>
    </source>
</evidence>
<feature type="domain" description="Major facilitator superfamily (MFS) profile" evidence="7">
    <location>
        <begin position="86"/>
        <end position="517"/>
    </location>
</feature>
<dbReference type="Pfam" id="PF07690">
    <property type="entry name" value="MFS_1"/>
    <property type="match status" value="1"/>
</dbReference>
<gene>
    <name evidence="8" type="ORF">IFM60648_09686</name>
</gene>
<keyword evidence="3 6" id="KW-0812">Transmembrane</keyword>
<feature type="transmembrane region" description="Helical" evidence="6">
    <location>
        <begin position="458"/>
        <end position="479"/>
    </location>
</feature>
<feature type="transmembrane region" description="Helical" evidence="6">
    <location>
        <begin position="245"/>
        <end position="265"/>
    </location>
</feature>
<dbReference type="Proteomes" id="UP000465220">
    <property type="component" value="Unassembled WGS sequence"/>
</dbReference>
<evidence type="ECO:0000256" key="4">
    <source>
        <dbReference type="ARBA" id="ARBA00022989"/>
    </source>
</evidence>
<feature type="transmembrane region" description="Helical" evidence="6">
    <location>
        <begin position="125"/>
        <end position="145"/>
    </location>
</feature>
<evidence type="ECO:0000256" key="6">
    <source>
        <dbReference type="SAM" id="Phobius"/>
    </source>
</evidence>